<dbReference type="InterPro" id="IPR011990">
    <property type="entry name" value="TPR-like_helical_dom_sf"/>
</dbReference>
<feature type="repeat" description="PPR" evidence="2">
    <location>
        <begin position="9"/>
        <end position="43"/>
    </location>
</feature>
<dbReference type="PANTHER" id="PTHR47942">
    <property type="entry name" value="TETRATRICOPEPTIDE REPEAT (TPR)-LIKE SUPERFAMILY PROTEIN-RELATED"/>
    <property type="match status" value="1"/>
</dbReference>
<keyword evidence="4" id="KW-1185">Reference proteome</keyword>
<evidence type="ECO:0000313" key="4">
    <source>
        <dbReference type="Proteomes" id="UP000316621"/>
    </source>
</evidence>
<dbReference type="AlphaFoldDB" id="A0A4Y7K922"/>
<dbReference type="InterPro" id="IPR051222">
    <property type="entry name" value="PPR/CCM1_RNA-binding"/>
</dbReference>
<organism evidence="3 4">
    <name type="scientific">Papaver somniferum</name>
    <name type="common">Opium poppy</name>
    <dbReference type="NCBI Taxonomy" id="3469"/>
    <lineage>
        <taxon>Eukaryota</taxon>
        <taxon>Viridiplantae</taxon>
        <taxon>Streptophyta</taxon>
        <taxon>Embryophyta</taxon>
        <taxon>Tracheophyta</taxon>
        <taxon>Spermatophyta</taxon>
        <taxon>Magnoliopsida</taxon>
        <taxon>Ranunculales</taxon>
        <taxon>Papaveraceae</taxon>
        <taxon>Papaveroideae</taxon>
        <taxon>Papaver</taxon>
    </lineage>
</organism>
<evidence type="ECO:0000313" key="3">
    <source>
        <dbReference type="EMBL" id="RZC69306.1"/>
    </source>
</evidence>
<dbReference type="PANTHER" id="PTHR47942:SF16">
    <property type="entry name" value="PENTATRICOPEPTIDE REPEAT DOMAIN CONTAINING PROTEIN-RELATED"/>
    <property type="match status" value="1"/>
</dbReference>
<name>A0A4Y7K922_PAPSO</name>
<protein>
    <recommendedName>
        <fullName evidence="5">Pentacotripeptide-repeat region of PRORP domain-containing protein</fullName>
    </recommendedName>
</protein>
<keyword evidence="1" id="KW-0677">Repeat</keyword>
<dbReference type="PROSITE" id="PS51375">
    <property type="entry name" value="PPR"/>
    <property type="match status" value="1"/>
</dbReference>
<gene>
    <name evidence="3" type="ORF">C5167_034141</name>
</gene>
<dbReference type="Gramene" id="RZC69306">
    <property type="protein sequence ID" value="RZC69306"/>
    <property type="gene ID" value="C5167_034141"/>
</dbReference>
<proteinExistence type="predicted"/>
<accession>A0A4Y7K922</accession>
<dbReference type="InterPro" id="IPR002885">
    <property type="entry name" value="PPR_rpt"/>
</dbReference>
<dbReference type="Gene3D" id="1.25.40.10">
    <property type="entry name" value="Tetratricopeptide repeat domain"/>
    <property type="match status" value="2"/>
</dbReference>
<evidence type="ECO:0000256" key="2">
    <source>
        <dbReference type="PROSITE-ProRule" id="PRU00708"/>
    </source>
</evidence>
<evidence type="ECO:0008006" key="5">
    <source>
        <dbReference type="Google" id="ProtNLM"/>
    </source>
</evidence>
<dbReference type="Pfam" id="PF13041">
    <property type="entry name" value="PPR_2"/>
    <property type="match status" value="2"/>
</dbReference>
<dbReference type="EMBL" id="CM010721">
    <property type="protein sequence ID" value="RZC69306.1"/>
    <property type="molecule type" value="Genomic_DNA"/>
</dbReference>
<evidence type="ECO:0000256" key="1">
    <source>
        <dbReference type="ARBA" id="ARBA00022737"/>
    </source>
</evidence>
<dbReference type="NCBIfam" id="TIGR00756">
    <property type="entry name" value="PPR"/>
    <property type="match status" value="1"/>
</dbReference>
<sequence length="285" mass="32970">MKESGYLPTFSIFTELIEHVLRSNQYKRACKLYREMLENGVELDIVAFTALITGHVQHNHEFCKAARTNKDLELLNKMRISKMNISDEMFHLEIASSERKGDIKTAEKVKQIWRAICNQENGSKRLLGNFIRAKYVPDKELVEIYLNCLCQVGKVSDAQKCKEDLCKSGFSKPLSYSLAIGLFAFYSWFTRAGKVDEALNERGRYRSDSPCIYTVSCPLLQEETNWEALEFFNKMVEDGCEPTIVTFSALIRGYMNMEMVSDAWIIFRCMKLKDLYLILKHIQCP</sequence>
<dbReference type="Proteomes" id="UP000316621">
    <property type="component" value="Chromosome 7"/>
</dbReference>
<reference evidence="3 4" key="1">
    <citation type="journal article" date="2018" name="Science">
        <title>The opium poppy genome and morphinan production.</title>
        <authorList>
            <person name="Guo L."/>
            <person name="Winzer T."/>
            <person name="Yang X."/>
            <person name="Li Y."/>
            <person name="Ning Z."/>
            <person name="He Z."/>
            <person name="Teodor R."/>
            <person name="Lu Y."/>
            <person name="Bowser T.A."/>
            <person name="Graham I.A."/>
            <person name="Ye K."/>
        </authorList>
    </citation>
    <scope>NUCLEOTIDE SEQUENCE [LARGE SCALE GENOMIC DNA]</scope>
    <source>
        <strain evidence="4">cv. HN1</strain>
        <tissue evidence="3">Leaves</tissue>
    </source>
</reference>